<dbReference type="EMBL" id="JAVXZY010000001">
    <property type="protein sequence ID" value="MDT8998637.1"/>
    <property type="molecule type" value="Genomic_DNA"/>
</dbReference>
<dbReference type="RefSeq" id="WP_315649071.1">
    <property type="nucleotide sequence ID" value="NZ_JAVXZY010000001.1"/>
</dbReference>
<organism evidence="1 2">
    <name type="scientific">Roseateles aquae</name>
    <dbReference type="NCBI Taxonomy" id="3077235"/>
    <lineage>
        <taxon>Bacteria</taxon>
        <taxon>Pseudomonadati</taxon>
        <taxon>Pseudomonadota</taxon>
        <taxon>Betaproteobacteria</taxon>
        <taxon>Burkholderiales</taxon>
        <taxon>Sphaerotilaceae</taxon>
        <taxon>Roseateles</taxon>
    </lineage>
</organism>
<sequence>MLLARRGLRQVPPVKQLIEQLKVGSLAWLPLLEGRAPQAR</sequence>
<gene>
    <name evidence="1" type="ORF">RQP53_05060</name>
</gene>
<evidence type="ECO:0000313" key="2">
    <source>
        <dbReference type="Proteomes" id="UP001246372"/>
    </source>
</evidence>
<name>A0ABU3P7U4_9BURK</name>
<comment type="caution">
    <text evidence="1">The sequence shown here is derived from an EMBL/GenBank/DDBJ whole genome shotgun (WGS) entry which is preliminary data.</text>
</comment>
<dbReference type="Proteomes" id="UP001246372">
    <property type="component" value="Unassembled WGS sequence"/>
</dbReference>
<proteinExistence type="predicted"/>
<reference evidence="1" key="1">
    <citation type="submission" date="2023-09" db="EMBL/GenBank/DDBJ databases">
        <title>Paucibacter sp. APW11 Genome sequencing and assembly.</title>
        <authorList>
            <person name="Kim I."/>
        </authorList>
    </citation>
    <scope>NUCLEOTIDE SEQUENCE</scope>
    <source>
        <strain evidence="1">APW11</strain>
    </source>
</reference>
<protein>
    <submittedName>
        <fullName evidence="1">Uncharacterized protein</fullName>
    </submittedName>
</protein>
<accession>A0ABU3P7U4</accession>
<keyword evidence="2" id="KW-1185">Reference proteome</keyword>
<evidence type="ECO:0000313" key="1">
    <source>
        <dbReference type="EMBL" id="MDT8998637.1"/>
    </source>
</evidence>